<accession>A0ABY8TRT1</accession>
<protein>
    <submittedName>
        <fullName evidence="2">Uncharacterized protein</fullName>
    </submittedName>
</protein>
<evidence type="ECO:0000313" key="2">
    <source>
        <dbReference type="EMBL" id="WIA11690.1"/>
    </source>
</evidence>
<sequence length="235" mass="26047">MKGCKLPSKIDPVIGYSSLYGRPAPNDTVWHNQEWAFRMYGPLSRFTLFKAWYYDGEWHDPGELKGLQTWYGHGAEQYTHADRLLVGARRPHVPRNFTLYRDEVLVRAELEWDTIMRWANFTSSQGRWFAWGFPNVTDVTKAAVQAPAGAYIAAFRGFEGKPLPKHLGGYKKRYIAQLGFVWAKRDCSGASTVVTESAALPASSSSSTSTSTSQQSAAQPRPAKQAAAAAAKAAP</sequence>
<name>A0ABY8TRT1_TETOB</name>
<feature type="region of interest" description="Disordered" evidence="1">
    <location>
        <begin position="197"/>
        <end position="235"/>
    </location>
</feature>
<dbReference type="InterPro" id="IPR036404">
    <property type="entry name" value="Jacalin-like_lectin_dom_sf"/>
</dbReference>
<organism evidence="2 3">
    <name type="scientific">Tetradesmus obliquus</name>
    <name type="common">Green alga</name>
    <name type="synonym">Acutodesmus obliquus</name>
    <dbReference type="NCBI Taxonomy" id="3088"/>
    <lineage>
        <taxon>Eukaryota</taxon>
        <taxon>Viridiplantae</taxon>
        <taxon>Chlorophyta</taxon>
        <taxon>core chlorophytes</taxon>
        <taxon>Chlorophyceae</taxon>
        <taxon>CS clade</taxon>
        <taxon>Sphaeropleales</taxon>
        <taxon>Scenedesmaceae</taxon>
        <taxon>Tetradesmus</taxon>
    </lineage>
</organism>
<dbReference type="Proteomes" id="UP001244341">
    <property type="component" value="Chromosome 3b"/>
</dbReference>
<gene>
    <name evidence="2" type="ORF">OEZ85_011787</name>
</gene>
<evidence type="ECO:0000313" key="3">
    <source>
        <dbReference type="Proteomes" id="UP001244341"/>
    </source>
</evidence>
<keyword evidence="3" id="KW-1185">Reference proteome</keyword>
<dbReference type="EMBL" id="CP126210">
    <property type="protein sequence ID" value="WIA11690.1"/>
    <property type="molecule type" value="Genomic_DNA"/>
</dbReference>
<evidence type="ECO:0000256" key="1">
    <source>
        <dbReference type="SAM" id="MobiDB-lite"/>
    </source>
</evidence>
<dbReference type="Gene3D" id="2.100.10.30">
    <property type="entry name" value="Jacalin-like lectin domain"/>
    <property type="match status" value="1"/>
</dbReference>
<reference evidence="2 3" key="1">
    <citation type="submission" date="2023-05" db="EMBL/GenBank/DDBJ databases">
        <title>A 100% complete, gapless, phased diploid assembly of the Scenedesmus obliquus UTEX 3031 genome.</title>
        <authorList>
            <person name="Biondi T.C."/>
            <person name="Hanschen E.R."/>
            <person name="Kwon T."/>
            <person name="Eng W."/>
            <person name="Kruse C.P.S."/>
            <person name="Koehler S.I."/>
            <person name="Kunde Y."/>
            <person name="Gleasner C.D."/>
            <person name="You Mak K.T."/>
            <person name="Polle J."/>
            <person name="Hovde B.T."/>
            <person name="Starkenburg S.R."/>
        </authorList>
    </citation>
    <scope>NUCLEOTIDE SEQUENCE [LARGE SCALE GENOMIC DNA]</scope>
    <source>
        <strain evidence="2 3">DOE0152z</strain>
    </source>
</reference>
<dbReference type="SUPFAM" id="SSF51101">
    <property type="entry name" value="Mannose-binding lectins"/>
    <property type="match status" value="1"/>
</dbReference>
<proteinExistence type="predicted"/>